<feature type="compositionally biased region" description="Basic and acidic residues" evidence="1">
    <location>
        <begin position="210"/>
        <end position="220"/>
    </location>
</feature>
<feature type="region of interest" description="Disordered" evidence="1">
    <location>
        <begin position="19"/>
        <end position="42"/>
    </location>
</feature>
<organism evidence="2 3">
    <name type="scientific">Oryza sativa subsp. japonica</name>
    <name type="common">Rice</name>
    <dbReference type="NCBI Taxonomy" id="39947"/>
    <lineage>
        <taxon>Eukaryota</taxon>
        <taxon>Viridiplantae</taxon>
        <taxon>Streptophyta</taxon>
        <taxon>Embryophyta</taxon>
        <taxon>Tracheophyta</taxon>
        <taxon>Spermatophyta</taxon>
        <taxon>Magnoliopsida</taxon>
        <taxon>Liliopsida</taxon>
        <taxon>Poales</taxon>
        <taxon>Poaceae</taxon>
        <taxon>BOP clade</taxon>
        <taxon>Oryzoideae</taxon>
        <taxon>Oryzeae</taxon>
        <taxon>Oryzinae</taxon>
        <taxon>Oryza</taxon>
        <taxon>Oryza sativa</taxon>
    </lineage>
</organism>
<evidence type="ECO:0000313" key="3">
    <source>
        <dbReference type="Proteomes" id="UP000000763"/>
    </source>
</evidence>
<feature type="compositionally biased region" description="Basic residues" evidence="1">
    <location>
        <begin position="161"/>
        <end position="178"/>
    </location>
</feature>
<reference evidence="3" key="2">
    <citation type="journal article" date="2008" name="Nucleic Acids Res.">
        <title>The rice annotation project database (RAP-DB): 2008 update.</title>
        <authorList>
            <consortium name="The rice annotation project (RAP)"/>
        </authorList>
    </citation>
    <scope>GENOME REANNOTATION</scope>
    <source>
        <strain evidence="3">cv. Nipponbare</strain>
    </source>
</reference>
<proteinExistence type="predicted"/>
<reference evidence="2 3" key="1">
    <citation type="journal article" date="2005" name="Nature">
        <title>The map-based sequence of the rice genome.</title>
        <authorList>
            <consortium name="International rice genome sequencing project (IRGSP)"/>
            <person name="Matsumoto T."/>
            <person name="Wu J."/>
            <person name="Kanamori H."/>
            <person name="Katayose Y."/>
            <person name="Fujisawa M."/>
            <person name="Namiki N."/>
            <person name="Mizuno H."/>
            <person name="Yamamoto K."/>
            <person name="Antonio B.A."/>
            <person name="Baba T."/>
            <person name="Sakata K."/>
            <person name="Nagamura Y."/>
            <person name="Aoki H."/>
            <person name="Arikawa K."/>
            <person name="Arita K."/>
            <person name="Bito T."/>
            <person name="Chiden Y."/>
            <person name="Fujitsuka N."/>
            <person name="Fukunaka R."/>
            <person name="Hamada M."/>
            <person name="Harada C."/>
            <person name="Hayashi A."/>
            <person name="Hijishita S."/>
            <person name="Honda M."/>
            <person name="Hosokawa S."/>
            <person name="Ichikawa Y."/>
            <person name="Idonuma A."/>
            <person name="Iijima M."/>
            <person name="Ikeda M."/>
            <person name="Ikeno M."/>
            <person name="Ito K."/>
            <person name="Ito S."/>
            <person name="Ito T."/>
            <person name="Ito Y."/>
            <person name="Ito Y."/>
            <person name="Iwabuchi A."/>
            <person name="Kamiya K."/>
            <person name="Karasawa W."/>
            <person name="Kurita K."/>
            <person name="Katagiri S."/>
            <person name="Kikuta A."/>
            <person name="Kobayashi H."/>
            <person name="Kobayashi N."/>
            <person name="Machita K."/>
            <person name="Maehara T."/>
            <person name="Masukawa M."/>
            <person name="Mizubayashi T."/>
            <person name="Mukai Y."/>
            <person name="Nagasaki H."/>
            <person name="Nagata Y."/>
            <person name="Naito S."/>
            <person name="Nakashima M."/>
            <person name="Nakama Y."/>
            <person name="Nakamichi Y."/>
            <person name="Nakamura M."/>
            <person name="Meguro A."/>
            <person name="Negishi M."/>
            <person name="Ohta I."/>
            <person name="Ohta T."/>
            <person name="Okamoto M."/>
            <person name="Ono N."/>
            <person name="Saji S."/>
            <person name="Sakaguchi M."/>
            <person name="Sakai K."/>
            <person name="Shibata M."/>
            <person name="Shimokawa T."/>
            <person name="Song J."/>
            <person name="Takazaki Y."/>
            <person name="Terasawa K."/>
            <person name="Tsugane M."/>
            <person name="Tsuji K."/>
            <person name="Ueda S."/>
            <person name="Waki K."/>
            <person name="Yamagata H."/>
            <person name="Yamamoto M."/>
            <person name="Yamamoto S."/>
            <person name="Yamane H."/>
            <person name="Yoshiki S."/>
            <person name="Yoshihara R."/>
            <person name="Yukawa K."/>
            <person name="Zhong H."/>
            <person name="Yano M."/>
            <person name="Yuan Q."/>
            <person name="Ouyang S."/>
            <person name="Liu J."/>
            <person name="Jones K.M."/>
            <person name="Gansberger K."/>
            <person name="Moffat K."/>
            <person name="Hill J."/>
            <person name="Bera J."/>
            <person name="Fadrosh D."/>
            <person name="Jin S."/>
            <person name="Johri S."/>
            <person name="Kim M."/>
            <person name="Overton L."/>
            <person name="Reardon M."/>
            <person name="Tsitrin T."/>
            <person name="Vuong H."/>
            <person name="Weaver B."/>
            <person name="Ciecko A."/>
            <person name="Tallon L."/>
            <person name="Jackson J."/>
            <person name="Pai G."/>
            <person name="Aken S.V."/>
            <person name="Utterback T."/>
            <person name="Reidmuller S."/>
            <person name="Feldblyum T."/>
            <person name="Hsiao J."/>
            <person name="Zismann V."/>
            <person name="Iobst S."/>
            <person name="de Vazeille A.R."/>
            <person name="Buell C.R."/>
            <person name="Ying K."/>
            <person name="Li Y."/>
            <person name="Lu T."/>
            <person name="Huang Y."/>
            <person name="Zhao Q."/>
            <person name="Feng Q."/>
            <person name="Zhang L."/>
            <person name="Zhu J."/>
            <person name="Weng Q."/>
            <person name="Mu J."/>
            <person name="Lu Y."/>
            <person name="Fan D."/>
            <person name="Liu Y."/>
            <person name="Guan J."/>
            <person name="Zhang Y."/>
            <person name="Yu S."/>
            <person name="Liu X."/>
            <person name="Zhang Y."/>
            <person name="Hong G."/>
            <person name="Han B."/>
            <person name="Choisne N."/>
            <person name="Demange N."/>
            <person name="Orjeda G."/>
            <person name="Samain S."/>
            <person name="Cattolico L."/>
            <person name="Pelletier E."/>
            <person name="Couloux A."/>
            <person name="Segurens B."/>
            <person name="Wincker P."/>
            <person name="D'Hont A."/>
            <person name="Scarpelli C."/>
            <person name="Weissenbach J."/>
            <person name="Salanoubat M."/>
            <person name="Quetier F."/>
            <person name="Yu Y."/>
            <person name="Kim H.R."/>
            <person name="Rambo T."/>
            <person name="Currie J."/>
            <person name="Collura K."/>
            <person name="Luo M."/>
            <person name="Yang T."/>
            <person name="Ammiraju J.S.S."/>
            <person name="Engler F."/>
            <person name="Soderlund C."/>
            <person name="Wing R.A."/>
            <person name="Palmer L.E."/>
            <person name="de la Bastide M."/>
            <person name="Spiegel L."/>
            <person name="Nascimento L."/>
            <person name="Zutavern T."/>
            <person name="O'Shaughnessy A."/>
            <person name="Dike S."/>
            <person name="Dedhia N."/>
            <person name="Preston R."/>
            <person name="Balija V."/>
            <person name="McCombie W.R."/>
            <person name="Chow T."/>
            <person name="Chen H."/>
            <person name="Chung M."/>
            <person name="Chen C."/>
            <person name="Shaw J."/>
            <person name="Wu H."/>
            <person name="Hsiao K."/>
            <person name="Chao Y."/>
            <person name="Chu M."/>
            <person name="Cheng C."/>
            <person name="Hour A."/>
            <person name="Lee P."/>
            <person name="Lin S."/>
            <person name="Lin Y."/>
            <person name="Liou J."/>
            <person name="Liu S."/>
            <person name="Hsing Y."/>
            <person name="Raghuvanshi S."/>
            <person name="Mohanty A."/>
            <person name="Bharti A.K."/>
            <person name="Gaur A."/>
            <person name="Gupta V."/>
            <person name="Kumar D."/>
            <person name="Ravi V."/>
            <person name="Vij S."/>
            <person name="Kapur A."/>
            <person name="Khurana P."/>
            <person name="Khurana P."/>
            <person name="Khurana J.P."/>
            <person name="Tyagi A.K."/>
            <person name="Gaikwad K."/>
            <person name="Singh A."/>
            <person name="Dalal V."/>
            <person name="Srivastava S."/>
            <person name="Dixit A."/>
            <person name="Pal A.K."/>
            <person name="Ghazi I.A."/>
            <person name="Yadav M."/>
            <person name="Pandit A."/>
            <person name="Bhargava A."/>
            <person name="Sureshbabu K."/>
            <person name="Batra K."/>
            <person name="Sharma T.R."/>
            <person name="Mohapatra T."/>
            <person name="Singh N.K."/>
            <person name="Messing J."/>
            <person name="Nelson A.B."/>
            <person name="Fuks G."/>
            <person name="Kavchok S."/>
            <person name="Keizer G."/>
            <person name="Linton E."/>
            <person name="Llaca V."/>
            <person name="Song R."/>
            <person name="Tanyolac B."/>
            <person name="Young S."/>
            <person name="Ho-Il K."/>
            <person name="Hahn J.H."/>
            <person name="Sangsakoo G."/>
            <person name="Vanavichit A."/>
            <person name="de Mattos Luiz.A.T."/>
            <person name="Zimmer P.D."/>
            <person name="Malone G."/>
            <person name="Dellagostin O."/>
            <person name="de Oliveira A.C."/>
            <person name="Bevan M."/>
            <person name="Bancroft I."/>
            <person name="Minx P."/>
            <person name="Cordum H."/>
            <person name="Wilson R."/>
            <person name="Cheng Z."/>
            <person name="Jin W."/>
            <person name="Jiang J."/>
            <person name="Leong S.A."/>
            <person name="Iwama H."/>
            <person name="Gojobori T."/>
            <person name="Itoh T."/>
            <person name="Niimura Y."/>
            <person name="Fujii Y."/>
            <person name="Habara T."/>
            <person name="Sakai H."/>
            <person name="Sato Y."/>
            <person name="Wilson G."/>
            <person name="Kumar K."/>
            <person name="McCouch S."/>
            <person name="Juretic N."/>
            <person name="Hoen D."/>
            <person name="Wright S."/>
            <person name="Bruskiewich R."/>
            <person name="Bureau T."/>
            <person name="Miyao A."/>
            <person name="Hirochika H."/>
            <person name="Nishikawa T."/>
            <person name="Kadowaki K."/>
            <person name="Sugiura M."/>
            <person name="Burr B."/>
            <person name="Sasaki T."/>
        </authorList>
    </citation>
    <scope>NUCLEOTIDE SEQUENCE [LARGE SCALE GENOMIC DNA]</scope>
    <source>
        <strain evidence="3">cv. Nipponbare</strain>
    </source>
</reference>
<dbReference type="PANTHER" id="PTHR34679">
    <property type="match status" value="1"/>
</dbReference>
<accession>C7IYB6</accession>
<feature type="compositionally biased region" description="Basic residues" evidence="1">
    <location>
        <begin position="189"/>
        <end position="199"/>
    </location>
</feature>
<dbReference type="PANTHER" id="PTHR34679:SF2">
    <property type="entry name" value="OS02G0122500 PROTEIN"/>
    <property type="match status" value="1"/>
</dbReference>
<feature type="compositionally biased region" description="Low complexity" evidence="1">
    <location>
        <begin position="26"/>
        <end position="42"/>
    </location>
</feature>
<evidence type="ECO:0000313" key="2">
    <source>
        <dbReference type="EMBL" id="BAH91509.1"/>
    </source>
</evidence>
<gene>
    <name evidence="2" type="ordered locus">Os02g0122500</name>
</gene>
<evidence type="ECO:0000256" key="1">
    <source>
        <dbReference type="SAM" id="MobiDB-lite"/>
    </source>
</evidence>
<dbReference type="AlphaFoldDB" id="C7IYB6"/>
<sequence length="269" mass="28783">MMAAPLAAVHAIITCSASNKNSPPSARQQQQTTTTTATRGSPAALPSLLRTTAAAAATAALALAPPDALAAGGEFGILEGRSVALLHPLVMGGLFAYTLWAGYLGWQWRRVRTIQDEINELKKQLKPAAAAATPAAVAAGEEEADQGIVPGPAFQRRLHPARAGGHRVRRRRAQHVVPHRQALPGAAPLRRRRHHRALGRRGGAGPGDAEGERDGAEPAHRAQRHQRPPLHLADPHRPRDRRQGLRVHHMAMNKQHNTTQCSAAIPFSS</sequence>
<feature type="region of interest" description="Disordered" evidence="1">
    <location>
        <begin position="161"/>
        <end position="242"/>
    </location>
</feature>
<dbReference type="Proteomes" id="UP000000763">
    <property type="component" value="Chromosome 2"/>
</dbReference>
<dbReference type="KEGG" id="dosa:Os02g0122500"/>
<name>C7IYB6_ORYSJ</name>
<feature type="compositionally biased region" description="Basic and acidic residues" evidence="1">
    <location>
        <begin position="233"/>
        <end position="242"/>
    </location>
</feature>
<dbReference type="EMBL" id="AP008208">
    <property type="protein sequence ID" value="BAH91509.1"/>
    <property type="molecule type" value="Genomic_DNA"/>
</dbReference>
<feature type="compositionally biased region" description="Low complexity" evidence="1">
    <location>
        <begin position="179"/>
        <end position="188"/>
    </location>
</feature>
<protein>
    <submittedName>
        <fullName evidence="2">Os02g0122500 protein</fullName>
    </submittedName>
</protein>